<dbReference type="STRING" id="135651.G0M8H8"/>
<evidence type="ECO:0000259" key="1">
    <source>
        <dbReference type="PROSITE" id="PS50127"/>
    </source>
</evidence>
<dbReference type="Proteomes" id="UP000008068">
    <property type="component" value="Unassembled WGS sequence"/>
</dbReference>
<dbReference type="Gene3D" id="3.10.110.10">
    <property type="entry name" value="Ubiquitin Conjugating Enzyme"/>
    <property type="match status" value="1"/>
</dbReference>
<dbReference type="AlphaFoldDB" id="G0M8H8"/>
<evidence type="ECO:0000313" key="2">
    <source>
        <dbReference type="EMBL" id="EGT30596.1"/>
    </source>
</evidence>
<feature type="domain" description="UBC core" evidence="1">
    <location>
        <begin position="1"/>
        <end position="141"/>
    </location>
</feature>
<keyword evidence="3" id="KW-1185">Reference proteome</keyword>
<dbReference type="PROSITE" id="PS50127">
    <property type="entry name" value="UBC_2"/>
    <property type="match status" value="1"/>
</dbReference>
<name>G0M8H8_CAEBE</name>
<organism evidence="3">
    <name type="scientific">Caenorhabditis brenneri</name>
    <name type="common">Nematode worm</name>
    <dbReference type="NCBI Taxonomy" id="135651"/>
    <lineage>
        <taxon>Eukaryota</taxon>
        <taxon>Metazoa</taxon>
        <taxon>Ecdysozoa</taxon>
        <taxon>Nematoda</taxon>
        <taxon>Chromadorea</taxon>
        <taxon>Rhabditida</taxon>
        <taxon>Rhabditina</taxon>
        <taxon>Rhabditomorpha</taxon>
        <taxon>Rhabditoidea</taxon>
        <taxon>Rhabditidae</taxon>
        <taxon>Peloderinae</taxon>
        <taxon>Caenorhabditis</taxon>
    </lineage>
</organism>
<dbReference type="HOGENOM" id="CLU_1723926_0_0_1"/>
<dbReference type="InParanoid" id="G0M8H8"/>
<gene>
    <name evidence="2" type="ORF">CAEBREN_02720</name>
</gene>
<dbReference type="EMBL" id="GL379786">
    <property type="protein sequence ID" value="EGT30596.1"/>
    <property type="molecule type" value="Genomic_DNA"/>
</dbReference>
<dbReference type="InterPro" id="IPR000608">
    <property type="entry name" value="UBC"/>
</dbReference>
<protein>
    <recommendedName>
        <fullName evidence="1">UBC core domain-containing protein</fullName>
    </recommendedName>
</protein>
<sequence>MWRQERFEAADYINQIVPVPPVHVERFENRLQREFQSCQVFYLRFPDAYPFEPPVCQFEPGFFHPNVDEAGILNAPELRRGNGSRNYTATCRMYDILHHIVFSMVFPDPYSFASSELKRIFLTQKEVFESKVKRQVRENDPLMIQEEFEWET</sequence>
<proteinExistence type="predicted"/>
<dbReference type="SMART" id="SM00212">
    <property type="entry name" value="UBCc"/>
    <property type="match status" value="1"/>
</dbReference>
<dbReference type="InterPro" id="IPR016135">
    <property type="entry name" value="UBQ-conjugating_enzyme/RWD"/>
</dbReference>
<dbReference type="SUPFAM" id="SSF54495">
    <property type="entry name" value="UBC-like"/>
    <property type="match status" value="1"/>
</dbReference>
<evidence type="ECO:0000313" key="3">
    <source>
        <dbReference type="Proteomes" id="UP000008068"/>
    </source>
</evidence>
<accession>G0M8H8</accession>
<reference evidence="3" key="1">
    <citation type="submission" date="2011-07" db="EMBL/GenBank/DDBJ databases">
        <authorList>
            <consortium name="Caenorhabditis brenneri Sequencing and Analysis Consortium"/>
            <person name="Wilson R.K."/>
        </authorList>
    </citation>
    <scope>NUCLEOTIDE SEQUENCE [LARGE SCALE GENOMIC DNA]</scope>
    <source>
        <strain evidence="3">PB2801</strain>
    </source>
</reference>
<dbReference type="Pfam" id="PF00179">
    <property type="entry name" value="UQ_con"/>
    <property type="match status" value="1"/>
</dbReference>